<gene>
    <name evidence="2" type="ORF">NC653_027398</name>
</gene>
<comment type="caution">
    <text evidence="2">The sequence shown here is derived from an EMBL/GenBank/DDBJ whole genome shotgun (WGS) entry which is preliminary data.</text>
</comment>
<feature type="transmembrane region" description="Helical" evidence="1">
    <location>
        <begin position="40"/>
        <end position="62"/>
    </location>
</feature>
<keyword evidence="3" id="KW-1185">Reference proteome</keyword>
<evidence type="ECO:0000256" key="1">
    <source>
        <dbReference type="SAM" id="Phobius"/>
    </source>
</evidence>
<protein>
    <submittedName>
        <fullName evidence="2">Uncharacterized protein</fullName>
    </submittedName>
</protein>
<keyword evidence="1" id="KW-0812">Transmembrane</keyword>
<name>A0AAD6M559_9ROSI</name>
<proteinExistence type="predicted"/>
<dbReference type="Proteomes" id="UP001164929">
    <property type="component" value="Chromosome 11"/>
</dbReference>
<dbReference type="EMBL" id="JAQIZT010000011">
    <property type="protein sequence ID" value="KAJ6979228.1"/>
    <property type="molecule type" value="Genomic_DNA"/>
</dbReference>
<evidence type="ECO:0000313" key="2">
    <source>
        <dbReference type="EMBL" id="KAJ6979228.1"/>
    </source>
</evidence>
<organism evidence="2 3">
    <name type="scientific">Populus alba x Populus x berolinensis</name>
    <dbReference type="NCBI Taxonomy" id="444605"/>
    <lineage>
        <taxon>Eukaryota</taxon>
        <taxon>Viridiplantae</taxon>
        <taxon>Streptophyta</taxon>
        <taxon>Embryophyta</taxon>
        <taxon>Tracheophyta</taxon>
        <taxon>Spermatophyta</taxon>
        <taxon>Magnoliopsida</taxon>
        <taxon>eudicotyledons</taxon>
        <taxon>Gunneridae</taxon>
        <taxon>Pentapetalae</taxon>
        <taxon>rosids</taxon>
        <taxon>fabids</taxon>
        <taxon>Malpighiales</taxon>
        <taxon>Salicaceae</taxon>
        <taxon>Saliceae</taxon>
        <taxon>Populus</taxon>
    </lineage>
</organism>
<evidence type="ECO:0000313" key="3">
    <source>
        <dbReference type="Proteomes" id="UP001164929"/>
    </source>
</evidence>
<accession>A0AAD6M559</accession>
<keyword evidence="1" id="KW-1133">Transmembrane helix</keyword>
<dbReference type="AlphaFoldDB" id="A0AAD6M559"/>
<keyword evidence="1" id="KW-0472">Membrane</keyword>
<reference evidence="2" key="1">
    <citation type="journal article" date="2023" name="Mol. Ecol. Resour.">
        <title>Chromosome-level genome assembly of a triploid poplar Populus alba 'Berolinensis'.</title>
        <authorList>
            <person name="Chen S."/>
            <person name="Yu Y."/>
            <person name="Wang X."/>
            <person name="Wang S."/>
            <person name="Zhang T."/>
            <person name="Zhou Y."/>
            <person name="He R."/>
            <person name="Meng N."/>
            <person name="Wang Y."/>
            <person name="Liu W."/>
            <person name="Liu Z."/>
            <person name="Liu J."/>
            <person name="Guo Q."/>
            <person name="Huang H."/>
            <person name="Sederoff R.R."/>
            <person name="Wang G."/>
            <person name="Qu G."/>
            <person name="Chen S."/>
        </authorList>
    </citation>
    <scope>NUCLEOTIDE SEQUENCE</scope>
    <source>
        <strain evidence="2">SC-2020</strain>
    </source>
</reference>
<sequence>MGDNLSAMKSIWREWEIQKLDSYLQRSALFLAKEFYKGSLVSGLVSTSQTAPLAFFFLFIWLKI</sequence>